<dbReference type="Proteomes" id="UP000219689">
    <property type="component" value="Unassembled WGS sequence"/>
</dbReference>
<dbReference type="EMBL" id="NXNI01000002">
    <property type="protein sequence ID" value="PCR88904.1"/>
    <property type="molecule type" value="Genomic_DNA"/>
</dbReference>
<organism evidence="2 3">
    <name type="scientific">Natrinema ejinorense</name>
    <dbReference type="NCBI Taxonomy" id="373386"/>
    <lineage>
        <taxon>Archaea</taxon>
        <taxon>Methanobacteriati</taxon>
        <taxon>Methanobacteriota</taxon>
        <taxon>Stenosarchaea group</taxon>
        <taxon>Halobacteria</taxon>
        <taxon>Halobacteriales</taxon>
        <taxon>Natrialbaceae</taxon>
        <taxon>Natrinema</taxon>
    </lineage>
</organism>
<comment type="caution">
    <text evidence="2">The sequence shown here is derived from an EMBL/GenBank/DDBJ whole genome shotgun (WGS) entry which is preliminary data.</text>
</comment>
<proteinExistence type="predicted"/>
<dbReference type="InterPro" id="IPR040624">
    <property type="entry name" value="HalOD1"/>
</dbReference>
<dbReference type="Pfam" id="PF18545">
    <property type="entry name" value="HalOD1"/>
    <property type="match status" value="1"/>
</dbReference>
<evidence type="ECO:0000259" key="1">
    <source>
        <dbReference type="Pfam" id="PF18545"/>
    </source>
</evidence>
<evidence type="ECO:0000313" key="3">
    <source>
        <dbReference type="Proteomes" id="UP000219689"/>
    </source>
</evidence>
<gene>
    <name evidence="2" type="ORF">CP557_20730</name>
</gene>
<name>A0A2A5QQ05_9EURY</name>
<reference evidence="2 3" key="1">
    <citation type="submission" date="2017-09" db="EMBL/GenBank/DDBJ databases">
        <title>Genome sequences of Natrinema ejinorence JCM 13890T.</title>
        <authorList>
            <person name="Roh S.W."/>
            <person name="Kim Y.B."/>
            <person name="Kim J.Y."/>
        </authorList>
    </citation>
    <scope>NUCLEOTIDE SEQUENCE [LARGE SCALE GENOMIC DNA]</scope>
    <source>
        <strain evidence="2 3">JCM 13890</strain>
    </source>
</reference>
<sequence length="89" mass="10014">MKKNPSNEDNISSKIVDCVAKREQTDPLKLPPLYDSVDPDALDDIFASEFQTGTDRSGRVEFQYNGYTVVVEFGNDPELTVKEQSELVE</sequence>
<dbReference type="OrthoDB" id="221929at2157"/>
<accession>A0A2A5QQ05</accession>
<protein>
    <recommendedName>
        <fullName evidence="1">Halobacterial output domain-containing protein</fullName>
    </recommendedName>
</protein>
<dbReference type="AlphaFoldDB" id="A0A2A5QQ05"/>
<feature type="domain" description="Halobacterial output" evidence="1">
    <location>
        <begin position="8"/>
        <end position="72"/>
    </location>
</feature>
<evidence type="ECO:0000313" key="2">
    <source>
        <dbReference type="EMBL" id="PCR88904.1"/>
    </source>
</evidence>
<dbReference type="RefSeq" id="WP_097381920.1">
    <property type="nucleotide sequence ID" value="NZ_NXNI01000002.1"/>
</dbReference>
<keyword evidence="3" id="KW-1185">Reference proteome</keyword>